<organism evidence="1 2">
    <name type="scientific">Staphylococcus phage vB_SauS-phiIPLA88</name>
    <dbReference type="NCBI Taxonomy" id="2681608"/>
    <lineage>
        <taxon>Viruses</taxon>
        <taxon>Duplodnaviria</taxon>
        <taxon>Heunggongvirae</taxon>
        <taxon>Uroviricota</taxon>
        <taxon>Caudoviricetes</taxon>
        <taxon>Azeredovirinae</taxon>
        <taxon>Dubowvirus</taxon>
        <taxon>Dubowvirus IPLA88</taxon>
    </lineage>
</organism>
<dbReference type="Proteomes" id="UP000002451">
    <property type="component" value="Segment"/>
</dbReference>
<name>B7T0C8_9CAUD</name>
<keyword evidence="2" id="KW-1185">Reference proteome</keyword>
<dbReference type="KEGG" id="vg:7056999"/>
<dbReference type="GeneID" id="7056999"/>
<evidence type="ECO:0000313" key="2">
    <source>
        <dbReference type="Proteomes" id="UP000002451"/>
    </source>
</evidence>
<reference evidence="1 2" key="1">
    <citation type="journal article" date="2009" name="Appl. Environ. Microbiol.">
        <title>Functional genomic analysis of two Staphylococcus aureus phages isolated from the dairy environment.</title>
        <authorList>
            <person name="Garcia P."/>
            <person name="Martinez B."/>
            <person name="Obeso J.M."/>
            <person name="Lavigne R."/>
            <person name="Lurz R."/>
            <person name="Rodriguez A."/>
        </authorList>
    </citation>
    <scope>NUCLEOTIDE SEQUENCE [LARGE SCALE GENOMIC DNA]</scope>
</reference>
<sequence>MRKNLLKKLKKVFIKTLETSMMTNKMMIQKILLIKRKDCNCLTKTLKNIGKNADAKQSRMS</sequence>
<evidence type="ECO:0000313" key="1">
    <source>
        <dbReference type="EMBL" id="ACJ64566.1"/>
    </source>
</evidence>
<proteinExistence type="predicted"/>
<accession>B7T0C8</accession>
<dbReference type="RefSeq" id="YP_002332513.1">
    <property type="nucleotide sequence ID" value="NC_011614.1"/>
</dbReference>
<dbReference type="EMBL" id="EU861004">
    <property type="protein sequence ID" value="ACJ64566.1"/>
    <property type="molecule type" value="Genomic_DNA"/>
</dbReference>
<protein>
    <submittedName>
        <fullName evidence="1">Gp38</fullName>
    </submittedName>
</protein>